<name>A0A5K1UY60_ENTHI</name>
<dbReference type="GO" id="GO:0016020">
    <property type="term" value="C:membrane"/>
    <property type="evidence" value="ECO:0007669"/>
    <property type="project" value="UniProtKB-SubCell"/>
</dbReference>
<dbReference type="GO" id="GO:0055085">
    <property type="term" value="P:transmembrane transport"/>
    <property type="evidence" value="ECO:0007669"/>
    <property type="project" value="InterPro"/>
</dbReference>
<feature type="transmembrane region" description="Helical" evidence="7">
    <location>
        <begin position="340"/>
        <end position="362"/>
    </location>
</feature>
<protein>
    <submittedName>
        <fullName evidence="8">Uncharacterized protein</fullName>
    </submittedName>
</protein>
<feature type="transmembrane region" description="Helical" evidence="7">
    <location>
        <begin position="403"/>
        <end position="423"/>
    </location>
</feature>
<keyword evidence="2" id="KW-0813">Transport</keyword>
<evidence type="ECO:0000256" key="2">
    <source>
        <dbReference type="ARBA" id="ARBA00022448"/>
    </source>
</evidence>
<dbReference type="EMBL" id="BDEQ01000001">
    <property type="protein sequence ID" value="GAT96906.1"/>
    <property type="molecule type" value="Genomic_DNA"/>
</dbReference>
<dbReference type="AlphaFoldDB" id="A0A5K1UY60"/>
<evidence type="ECO:0000256" key="3">
    <source>
        <dbReference type="ARBA" id="ARBA00022475"/>
    </source>
</evidence>
<keyword evidence="4 7" id="KW-0812">Transmembrane</keyword>
<evidence type="ECO:0000313" key="8">
    <source>
        <dbReference type="EMBL" id="GAT96906.1"/>
    </source>
</evidence>
<dbReference type="InterPro" id="IPR004776">
    <property type="entry name" value="Mem_transp_PIN-like"/>
</dbReference>
<feature type="transmembrane region" description="Helical" evidence="7">
    <location>
        <begin position="66"/>
        <end position="89"/>
    </location>
</feature>
<dbReference type="VEuPathDB" id="AmoebaDB:KM1_056400"/>
<evidence type="ECO:0000313" key="9">
    <source>
        <dbReference type="Proteomes" id="UP000078387"/>
    </source>
</evidence>
<feature type="transmembrane region" description="Helical" evidence="7">
    <location>
        <begin position="270"/>
        <end position="288"/>
    </location>
</feature>
<comment type="caution">
    <text evidence="8">The sequence shown here is derived from an EMBL/GenBank/DDBJ whole genome shotgun (WGS) entry which is preliminary data.</text>
</comment>
<dbReference type="VEuPathDB" id="AmoebaDB:EHI7A_024910"/>
<feature type="transmembrane region" description="Helical" evidence="7">
    <location>
        <begin position="6"/>
        <end position="24"/>
    </location>
</feature>
<reference evidence="8 9" key="1">
    <citation type="submission" date="2016-05" db="EMBL/GenBank/DDBJ databases">
        <title>First whole genome sequencing of Entamoeba histolytica HM1:IMSS-clone-6.</title>
        <authorList>
            <person name="Mukherjee Avik.K."/>
            <person name="Izumyama S."/>
            <person name="Nakada-Tsukui K."/>
            <person name="Nozaki T."/>
        </authorList>
    </citation>
    <scope>NUCLEOTIDE SEQUENCE [LARGE SCALE GENOMIC DNA]</scope>
    <source>
        <strain evidence="8 9">HM1:IMSS clone 6</strain>
    </source>
</reference>
<evidence type="ECO:0000256" key="7">
    <source>
        <dbReference type="SAM" id="Phobius"/>
    </source>
</evidence>
<dbReference type="Pfam" id="PF03547">
    <property type="entry name" value="Mem_trans"/>
    <property type="match status" value="1"/>
</dbReference>
<evidence type="ECO:0000256" key="6">
    <source>
        <dbReference type="ARBA" id="ARBA00023136"/>
    </source>
</evidence>
<dbReference type="PANTHER" id="PTHR36838">
    <property type="entry name" value="AUXIN EFFLUX CARRIER FAMILY PROTEIN"/>
    <property type="match status" value="1"/>
</dbReference>
<keyword evidence="6 7" id="KW-0472">Membrane</keyword>
<gene>
    <name evidence="8" type="ORF">CL6EHI_125340</name>
</gene>
<keyword evidence="5 7" id="KW-1133">Transmembrane helix</keyword>
<evidence type="ECO:0000256" key="4">
    <source>
        <dbReference type="ARBA" id="ARBA00022692"/>
    </source>
</evidence>
<dbReference type="VEuPathDB" id="AmoebaDB:EHI5A_038030"/>
<comment type="subcellular location">
    <subcellularLocation>
        <location evidence="1">Membrane</location>
        <topology evidence="1">Multi-pass membrane protein</topology>
    </subcellularLocation>
</comment>
<dbReference type="VEuPathDB" id="AmoebaDB:EHI_125340"/>
<sequence length="424" mass="47364">MGIADQFGMLIFIMTIAFIIKIIWYRGVIRENSGLLMKVVFNMALPCIVLKALINQHSLDSDAWVVFMAGCIYEIVLAIGGFIIFRFIFKSEVPWIQRLGGCLGCNIGLFLFPILEILDGDHAISMSILFNLSNDFCCYCVIRPIYAVLQNTNKSIKDEEQVDIDIELKDEELKQIIPEVEHSIVLDTPSPSISVGIDTLSNYGMKSSTTPPINGKSPKLQENGSIITPDKIQDIGHSQQVVIQTEKERNILDTKSKKEKRLTSTVDKKHLIFTILKSIFTSVPMYFYPLGYLVGLCDIPVPFVIRKVVTTVASGNTLLAYSILGLFFEWKIPLKYIKVVLQVAIFKITVGLIVGLSIYLSTGNVATHITRVCVILCCLCPAPSVNIIYCVEYNVAHLEFSSGIVNYTNFICFVTIMIVYSILA</sequence>
<dbReference type="OMA" id="HITRVCI"/>
<evidence type="ECO:0000256" key="5">
    <source>
        <dbReference type="ARBA" id="ARBA00022989"/>
    </source>
</evidence>
<evidence type="ECO:0000256" key="1">
    <source>
        <dbReference type="ARBA" id="ARBA00004141"/>
    </source>
</evidence>
<dbReference type="PANTHER" id="PTHR36838:SF3">
    <property type="entry name" value="TRANSPORTER AUXIN EFFLUX CARRIER EC FAMILY"/>
    <property type="match status" value="1"/>
</dbReference>
<organism evidence="8 9">
    <name type="scientific">Entamoeba histolytica</name>
    <dbReference type="NCBI Taxonomy" id="5759"/>
    <lineage>
        <taxon>Eukaryota</taxon>
        <taxon>Amoebozoa</taxon>
        <taxon>Evosea</taxon>
        <taxon>Archamoebae</taxon>
        <taxon>Mastigamoebida</taxon>
        <taxon>Entamoebidae</taxon>
        <taxon>Entamoeba</taxon>
    </lineage>
</organism>
<dbReference type="Proteomes" id="UP000078387">
    <property type="component" value="Unassembled WGS sequence"/>
</dbReference>
<dbReference type="VEuPathDB" id="AmoebaDB:EHI8A_022480"/>
<accession>A0A5K1UY60</accession>
<feature type="transmembrane region" description="Helical" evidence="7">
    <location>
        <begin position="368"/>
        <end position="391"/>
    </location>
</feature>
<proteinExistence type="predicted"/>
<feature type="transmembrane region" description="Helical" evidence="7">
    <location>
        <begin position="308"/>
        <end position="328"/>
    </location>
</feature>
<keyword evidence="3" id="KW-1003">Cell membrane</keyword>